<evidence type="ECO:0000313" key="1">
    <source>
        <dbReference type="EMBL" id="CAD7242927.1"/>
    </source>
</evidence>
<dbReference type="GO" id="GO:1990756">
    <property type="term" value="F:ubiquitin-like ligase-substrate adaptor activity"/>
    <property type="evidence" value="ECO:0007669"/>
    <property type="project" value="TreeGrafter"/>
</dbReference>
<dbReference type="GO" id="GO:0031462">
    <property type="term" value="C:Cul2-RING ubiquitin ligase complex"/>
    <property type="evidence" value="ECO:0007669"/>
    <property type="project" value="TreeGrafter"/>
</dbReference>
<dbReference type="AlphaFoldDB" id="A0A7R8XAW5"/>
<reference evidence="1" key="1">
    <citation type="submission" date="2020-11" db="EMBL/GenBank/DDBJ databases">
        <authorList>
            <person name="Tran Van P."/>
        </authorList>
    </citation>
    <scope>NUCLEOTIDE SEQUENCE</scope>
</reference>
<keyword evidence="2" id="KW-1185">Reference proteome</keyword>
<dbReference type="PANTHER" id="PTHR46575:SF1">
    <property type="entry name" value="AMYLOID PROTEIN-BINDING PROTEIN 2"/>
    <property type="match status" value="1"/>
</dbReference>
<proteinExistence type="predicted"/>
<dbReference type="GO" id="GO:0006886">
    <property type="term" value="P:intracellular protein transport"/>
    <property type="evidence" value="ECO:0007669"/>
    <property type="project" value="InterPro"/>
</dbReference>
<dbReference type="InterPro" id="IPR011990">
    <property type="entry name" value="TPR-like_helical_dom_sf"/>
</dbReference>
<name>A0A7R8XAW5_9CRUS</name>
<dbReference type="SUPFAM" id="SSF48452">
    <property type="entry name" value="TPR-like"/>
    <property type="match status" value="2"/>
</dbReference>
<dbReference type="Proteomes" id="UP000677054">
    <property type="component" value="Unassembled WGS sequence"/>
</dbReference>
<evidence type="ECO:0008006" key="3">
    <source>
        <dbReference type="Google" id="ProtNLM"/>
    </source>
</evidence>
<evidence type="ECO:0000313" key="2">
    <source>
        <dbReference type="Proteomes" id="UP000677054"/>
    </source>
</evidence>
<dbReference type="Gene3D" id="1.25.40.10">
    <property type="entry name" value="Tetratricopeptide repeat domain"/>
    <property type="match status" value="2"/>
</dbReference>
<dbReference type="EMBL" id="CAJPEV010000338">
    <property type="protein sequence ID" value="CAG0884175.1"/>
    <property type="molecule type" value="Genomic_DNA"/>
</dbReference>
<dbReference type="OrthoDB" id="7103806at2759"/>
<dbReference type="EMBL" id="LR899855">
    <property type="protein sequence ID" value="CAD7242927.1"/>
    <property type="molecule type" value="Genomic_DNA"/>
</dbReference>
<protein>
    <recommendedName>
        <fullName evidence="3">Amyloid protein-binding protein 2</fullName>
    </recommendedName>
</protein>
<organism evidence="1">
    <name type="scientific">Darwinula stevensoni</name>
    <dbReference type="NCBI Taxonomy" id="69355"/>
    <lineage>
        <taxon>Eukaryota</taxon>
        <taxon>Metazoa</taxon>
        <taxon>Ecdysozoa</taxon>
        <taxon>Arthropoda</taxon>
        <taxon>Crustacea</taxon>
        <taxon>Oligostraca</taxon>
        <taxon>Ostracoda</taxon>
        <taxon>Podocopa</taxon>
        <taxon>Podocopida</taxon>
        <taxon>Darwinulocopina</taxon>
        <taxon>Darwinuloidea</taxon>
        <taxon>Darwinulidae</taxon>
        <taxon>Darwinula</taxon>
    </lineage>
</organism>
<sequence>MASALQWIPDTLYNIAINWFVSSQNVDRGELRTFPENVQFDVYYKLYKTGRLCQLGCELCDLEVFTRMLRVTDKRHLLHHCFQALMDHGTRIAKILADAYLSKCHSDFAEKSSAYAEKIIRQGLSLGGFLSDAGWFAESERVLMGSLEVCRVSEDPWHLLHSLKCCLRLLHVQNAYSCFVDAEKTRKEAEYYIEKLRAHSSEPNLAGLYTESSIFYFIKCQYDNAYSWAMESLRQLVANLPIRVLVESLCQASKVCVVKREFSRAEMLIRQALALAKDGFGEQHPKYADCLMDYGFFLLNVDRINQSSEVYQAALNVRQAVFGGKNLYVALAHEDVAYSLYVREYSSGHFAAAREHAERAMSMLQLLIPENHLLMASTRRVKALILEEIAIDNQDKESEQRLLEEAEELHVSALHLSQQAFGEMNVQTAKHYGNLGRLYQSMKRFEDAERMHLKAIRIKEVLLGPHDYEVSLSVGHLASLYNYDMQHFQKAEELYLRSINIGIKLFGNSYSGLEYDYRGLLRVYSRLGEIERAAHYTYLLNLWKLLREEHAEHLPPALELEKPQPLDLFIKKVLDGN</sequence>
<dbReference type="PANTHER" id="PTHR46575">
    <property type="entry name" value="AMYLOID PROTEIN-BINDING PROTEIN 2"/>
    <property type="match status" value="1"/>
</dbReference>
<dbReference type="GO" id="GO:0043161">
    <property type="term" value="P:proteasome-mediated ubiquitin-dependent protein catabolic process"/>
    <property type="evidence" value="ECO:0007669"/>
    <property type="project" value="TreeGrafter"/>
</dbReference>
<dbReference type="Pfam" id="PF13424">
    <property type="entry name" value="TPR_12"/>
    <property type="match status" value="1"/>
</dbReference>
<gene>
    <name evidence="1" type="ORF">DSTB1V02_LOCUS2868</name>
</gene>
<accession>A0A7R8XAW5</accession>
<dbReference type="InterPro" id="IPR042476">
    <property type="entry name" value="APPBP2"/>
</dbReference>